<dbReference type="GO" id="GO:0015940">
    <property type="term" value="P:pantothenate biosynthetic process"/>
    <property type="evidence" value="ECO:0007669"/>
    <property type="project" value="UniProtKB-UniRule"/>
</dbReference>
<gene>
    <name evidence="9" type="primary">panC</name>
    <name evidence="10" type="ORF">SAMN05216362_10255</name>
</gene>
<comment type="pathway">
    <text evidence="1 9">Cofactor biosynthesis; (R)-pantothenate biosynthesis; (R)-pantothenate from (R)-pantoate and beta-alanine: step 1/1.</text>
</comment>
<protein>
    <recommendedName>
        <fullName evidence="9">Pantothenate synthetase</fullName>
        <shortName evidence="9">PS</shortName>
        <ecNumber evidence="9">6.3.2.1</ecNumber>
    </recommendedName>
    <alternativeName>
        <fullName evidence="9">Pantoate--beta-alanine ligase</fullName>
    </alternativeName>
    <alternativeName>
        <fullName evidence="9">Pantoate-activating enzyme</fullName>
    </alternativeName>
</protein>
<feature type="binding site" evidence="9">
    <location>
        <position position="153"/>
    </location>
    <ligand>
        <name>(R)-pantoate</name>
        <dbReference type="ChEBI" id="CHEBI:15980"/>
    </ligand>
</feature>
<dbReference type="UniPathway" id="UPA00028">
    <property type="reaction ID" value="UER00005"/>
</dbReference>
<dbReference type="EC" id="6.3.2.1" evidence="9"/>
<feature type="active site" description="Proton donor" evidence="9">
    <location>
        <position position="37"/>
    </location>
</feature>
<evidence type="ECO:0000256" key="6">
    <source>
        <dbReference type="ARBA" id="ARBA00022741"/>
    </source>
</evidence>
<keyword evidence="6 9" id="KW-0547">Nucleotide-binding</keyword>
<evidence type="ECO:0000256" key="9">
    <source>
        <dbReference type="HAMAP-Rule" id="MF_00158"/>
    </source>
</evidence>
<dbReference type="PANTHER" id="PTHR21299">
    <property type="entry name" value="CYTIDYLATE KINASE/PANTOATE-BETA-ALANINE LIGASE"/>
    <property type="match status" value="1"/>
</dbReference>
<dbReference type="InterPro" id="IPR042176">
    <property type="entry name" value="Pantoate_ligase_C"/>
</dbReference>
<comment type="subcellular location">
    <subcellularLocation>
        <location evidence="9">Cytoplasm</location>
    </subcellularLocation>
</comment>
<organism evidence="10 11">
    <name type="scientific">Piscibacillus halophilus</name>
    <dbReference type="NCBI Taxonomy" id="571933"/>
    <lineage>
        <taxon>Bacteria</taxon>
        <taxon>Bacillati</taxon>
        <taxon>Bacillota</taxon>
        <taxon>Bacilli</taxon>
        <taxon>Bacillales</taxon>
        <taxon>Bacillaceae</taxon>
        <taxon>Piscibacillus</taxon>
    </lineage>
</organism>
<feature type="binding site" evidence="9">
    <location>
        <begin position="147"/>
        <end position="150"/>
    </location>
    <ligand>
        <name>ATP</name>
        <dbReference type="ChEBI" id="CHEBI:30616"/>
    </ligand>
</feature>
<dbReference type="InterPro" id="IPR003721">
    <property type="entry name" value="Pantoate_ligase"/>
</dbReference>
<dbReference type="NCBIfam" id="TIGR00125">
    <property type="entry name" value="cyt_tran_rel"/>
    <property type="match status" value="1"/>
</dbReference>
<evidence type="ECO:0000256" key="4">
    <source>
        <dbReference type="ARBA" id="ARBA00022598"/>
    </source>
</evidence>
<evidence type="ECO:0000256" key="8">
    <source>
        <dbReference type="ARBA" id="ARBA00048258"/>
    </source>
</evidence>
<proteinExistence type="inferred from homology"/>
<dbReference type="GO" id="GO:0005829">
    <property type="term" value="C:cytosol"/>
    <property type="evidence" value="ECO:0007669"/>
    <property type="project" value="TreeGrafter"/>
</dbReference>
<name>A0A1H8ZRD7_9BACI</name>
<dbReference type="SUPFAM" id="SSF52374">
    <property type="entry name" value="Nucleotidylyl transferase"/>
    <property type="match status" value="1"/>
</dbReference>
<feature type="binding site" evidence="9">
    <location>
        <position position="61"/>
    </location>
    <ligand>
        <name>beta-alanine</name>
        <dbReference type="ChEBI" id="CHEBI:57966"/>
    </ligand>
</feature>
<comment type="subunit">
    <text evidence="9">Homodimer.</text>
</comment>
<dbReference type="GO" id="GO:0004592">
    <property type="term" value="F:pantoate-beta-alanine ligase activity"/>
    <property type="evidence" value="ECO:0007669"/>
    <property type="project" value="UniProtKB-UniRule"/>
</dbReference>
<comment type="similarity">
    <text evidence="2 9">Belongs to the pantothenate synthetase family.</text>
</comment>
<evidence type="ECO:0000313" key="10">
    <source>
        <dbReference type="EMBL" id="SEP67030.1"/>
    </source>
</evidence>
<dbReference type="STRING" id="571933.SAMN05216362_10255"/>
<keyword evidence="11" id="KW-1185">Reference proteome</keyword>
<comment type="catalytic activity">
    <reaction evidence="8 9">
        <text>(R)-pantoate + beta-alanine + ATP = (R)-pantothenate + AMP + diphosphate + H(+)</text>
        <dbReference type="Rhea" id="RHEA:10912"/>
        <dbReference type="ChEBI" id="CHEBI:15378"/>
        <dbReference type="ChEBI" id="CHEBI:15980"/>
        <dbReference type="ChEBI" id="CHEBI:29032"/>
        <dbReference type="ChEBI" id="CHEBI:30616"/>
        <dbReference type="ChEBI" id="CHEBI:33019"/>
        <dbReference type="ChEBI" id="CHEBI:57966"/>
        <dbReference type="ChEBI" id="CHEBI:456215"/>
        <dbReference type="EC" id="6.3.2.1"/>
    </reaction>
</comment>
<sequence>MKTITKITEMRNYVKERQRNGDTIGFVPTMGYLHAGHRALIKQAKQHNDVVIVSVFVNPLQFNQSSDLESYPRDFERDANILKQDGVEAVFYPDVDEMYPEDQSIELNVVRRTDVLCGKSRPGHFEGVVTVLSKLFNIIQPNQVYFGSKDAQQVAVVDALIQDLNFDIQLNPVSTVREADGLALSSRNVNLESFEREEAHHLFKSLLKGQDYIKSNQSWERSVVIDIIKKYLNEHTTGKIDYVDCLSFPNLNENIDPNHDIIIAVAIYYKKARLIDNLIMDSTGLIKYGSE</sequence>
<dbReference type="InterPro" id="IPR014729">
    <property type="entry name" value="Rossmann-like_a/b/a_fold"/>
</dbReference>
<comment type="miscellaneous">
    <text evidence="9">The reaction proceeds by a bi uni uni bi ping pong mechanism.</text>
</comment>
<feature type="binding site" evidence="9">
    <location>
        <begin position="30"/>
        <end position="37"/>
    </location>
    <ligand>
        <name>ATP</name>
        <dbReference type="ChEBI" id="CHEBI:30616"/>
    </ligand>
</feature>
<keyword evidence="7 9" id="KW-0067">ATP-binding</keyword>
<evidence type="ECO:0000256" key="3">
    <source>
        <dbReference type="ARBA" id="ARBA00022490"/>
    </source>
</evidence>
<dbReference type="Proteomes" id="UP000199427">
    <property type="component" value="Unassembled WGS sequence"/>
</dbReference>
<comment type="function">
    <text evidence="9">Catalyzes the condensation of pantoate with beta-alanine in an ATP-dependent reaction via a pantoyl-adenylate intermediate.</text>
</comment>
<dbReference type="NCBIfam" id="TIGR00018">
    <property type="entry name" value="panC"/>
    <property type="match status" value="1"/>
</dbReference>
<evidence type="ECO:0000256" key="5">
    <source>
        <dbReference type="ARBA" id="ARBA00022655"/>
    </source>
</evidence>
<accession>A0A1H8ZRD7</accession>
<dbReference type="AlphaFoldDB" id="A0A1H8ZRD7"/>
<dbReference type="CDD" id="cd00560">
    <property type="entry name" value="PanC"/>
    <property type="match status" value="1"/>
</dbReference>
<dbReference type="RefSeq" id="WP_091772245.1">
    <property type="nucleotide sequence ID" value="NZ_CAESCL010000007.1"/>
</dbReference>
<evidence type="ECO:0000313" key="11">
    <source>
        <dbReference type="Proteomes" id="UP000199427"/>
    </source>
</evidence>
<keyword evidence="4 9" id="KW-0436">Ligase</keyword>
<feature type="binding site" evidence="9">
    <location>
        <position position="176"/>
    </location>
    <ligand>
        <name>ATP</name>
        <dbReference type="ChEBI" id="CHEBI:30616"/>
    </ligand>
</feature>
<dbReference type="PANTHER" id="PTHR21299:SF1">
    <property type="entry name" value="PANTOATE--BETA-ALANINE LIGASE"/>
    <property type="match status" value="1"/>
</dbReference>
<dbReference type="EMBL" id="FOES01000002">
    <property type="protein sequence ID" value="SEP67030.1"/>
    <property type="molecule type" value="Genomic_DNA"/>
</dbReference>
<feature type="binding site" evidence="9">
    <location>
        <begin position="184"/>
        <end position="187"/>
    </location>
    <ligand>
        <name>ATP</name>
        <dbReference type="ChEBI" id="CHEBI:30616"/>
    </ligand>
</feature>
<dbReference type="OrthoDB" id="9773087at2"/>
<dbReference type="InterPro" id="IPR004821">
    <property type="entry name" value="Cyt_trans-like"/>
</dbReference>
<evidence type="ECO:0000256" key="7">
    <source>
        <dbReference type="ARBA" id="ARBA00022840"/>
    </source>
</evidence>
<keyword evidence="3 9" id="KW-0963">Cytoplasm</keyword>
<dbReference type="Gene3D" id="3.40.50.620">
    <property type="entry name" value="HUPs"/>
    <property type="match status" value="1"/>
</dbReference>
<feature type="binding site" evidence="9">
    <location>
        <position position="61"/>
    </location>
    <ligand>
        <name>(R)-pantoate</name>
        <dbReference type="ChEBI" id="CHEBI:15980"/>
    </ligand>
</feature>
<dbReference type="FunFam" id="3.40.50.620:FF:000013">
    <property type="entry name" value="Pantothenate synthetase"/>
    <property type="match status" value="1"/>
</dbReference>
<dbReference type="Pfam" id="PF02569">
    <property type="entry name" value="Pantoate_ligase"/>
    <property type="match status" value="1"/>
</dbReference>
<keyword evidence="5 9" id="KW-0566">Pantothenate biosynthesis</keyword>
<evidence type="ECO:0000256" key="2">
    <source>
        <dbReference type="ARBA" id="ARBA00009256"/>
    </source>
</evidence>
<dbReference type="GO" id="GO:0005524">
    <property type="term" value="F:ATP binding"/>
    <property type="evidence" value="ECO:0007669"/>
    <property type="project" value="UniProtKB-KW"/>
</dbReference>
<evidence type="ECO:0000256" key="1">
    <source>
        <dbReference type="ARBA" id="ARBA00004990"/>
    </source>
</evidence>
<dbReference type="HAMAP" id="MF_00158">
    <property type="entry name" value="PanC"/>
    <property type="match status" value="1"/>
</dbReference>
<dbReference type="Gene3D" id="3.30.1300.10">
    <property type="entry name" value="Pantoate-beta-alanine ligase, C-terminal domain"/>
    <property type="match status" value="1"/>
</dbReference>
<reference evidence="10 11" key="1">
    <citation type="submission" date="2016-10" db="EMBL/GenBank/DDBJ databases">
        <authorList>
            <person name="de Groot N.N."/>
        </authorList>
    </citation>
    <scope>NUCLEOTIDE SEQUENCE [LARGE SCALE GENOMIC DNA]</scope>
    <source>
        <strain evidence="10 11">DSM 21633</strain>
    </source>
</reference>